<dbReference type="EMBL" id="MQVR01000035">
    <property type="protein sequence ID" value="OKL53884.1"/>
    <property type="molecule type" value="Genomic_DNA"/>
</dbReference>
<keyword evidence="1" id="KW-0812">Transmembrane</keyword>
<protein>
    <submittedName>
        <fullName evidence="2">Uncharacterized protein</fullName>
    </submittedName>
</protein>
<evidence type="ECO:0000313" key="2">
    <source>
        <dbReference type="EMBL" id="OKL53884.1"/>
    </source>
</evidence>
<keyword evidence="1" id="KW-0472">Membrane</keyword>
<reference evidence="3" key="1">
    <citation type="submission" date="2016-12" db="EMBL/GenBank/DDBJ databases">
        <authorList>
            <person name="Meng X."/>
        </authorList>
    </citation>
    <scope>NUCLEOTIDE SEQUENCE [LARGE SCALE GENOMIC DNA]</scope>
    <source>
        <strain evidence="3">DSM 19116</strain>
    </source>
</reference>
<keyword evidence="3" id="KW-1185">Reference proteome</keyword>
<sequence length="93" mass="10166">MFAAELMWGPATPFGLTSAKLATIVAALTLICLTLAVVAPEIARRGEPGSRRRWWAHIAPVMLIMGQLLTCALVFLLVNRVGWFYSSFADLFG</sequence>
<name>A0A1Q5Q203_9ACTO</name>
<accession>A0A1Q5Q203</accession>
<evidence type="ECO:0000313" key="3">
    <source>
        <dbReference type="Proteomes" id="UP000185628"/>
    </source>
</evidence>
<organism evidence="2 3">
    <name type="scientific">Bowdeniella nasicola</name>
    <dbReference type="NCBI Taxonomy" id="208480"/>
    <lineage>
        <taxon>Bacteria</taxon>
        <taxon>Bacillati</taxon>
        <taxon>Actinomycetota</taxon>
        <taxon>Actinomycetes</taxon>
        <taxon>Actinomycetales</taxon>
        <taxon>Actinomycetaceae</taxon>
        <taxon>Bowdeniella</taxon>
    </lineage>
</organism>
<feature type="transmembrane region" description="Helical" evidence="1">
    <location>
        <begin position="20"/>
        <end position="42"/>
    </location>
</feature>
<dbReference type="AlphaFoldDB" id="A0A1Q5Q203"/>
<evidence type="ECO:0000256" key="1">
    <source>
        <dbReference type="SAM" id="Phobius"/>
    </source>
</evidence>
<dbReference type="OrthoDB" id="3267627at2"/>
<keyword evidence="1" id="KW-1133">Transmembrane helix</keyword>
<dbReference type="Proteomes" id="UP000185628">
    <property type="component" value="Unassembled WGS sequence"/>
</dbReference>
<proteinExistence type="predicted"/>
<comment type="caution">
    <text evidence="2">The sequence shown here is derived from an EMBL/GenBank/DDBJ whole genome shotgun (WGS) entry which is preliminary data.</text>
</comment>
<feature type="transmembrane region" description="Helical" evidence="1">
    <location>
        <begin position="54"/>
        <end position="78"/>
    </location>
</feature>
<gene>
    <name evidence="2" type="ORF">BSZ39_06985</name>
</gene>
<dbReference type="RefSeq" id="WP_073716651.1">
    <property type="nucleotide sequence ID" value="NZ_MQVR01000035.1"/>
</dbReference>